<dbReference type="Proteomes" id="UP000235611">
    <property type="component" value="Unassembled WGS sequence"/>
</dbReference>
<comment type="caution">
    <text evidence="2">The sequence shown here is derived from an EMBL/GenBank/DDBJ whole genome shotgun (WGS) entry which is preliminary data.</text>
</comment>
<protein>
    <submittedName>
        <fullName evidence="2">Uncharacterized protein</fullName>
    </submittedName>
</protein>
<proteinExistence type="predicted"/>
<accession>A0AAP8MVK6</accession>
<dbReference type="AlphaFoldDB" id="A0AAP8MVK6"/>
<sequence length="153" mass="17828">MYQFKPSKHSNQKFQSNEESSRASRKAFTAYCDVLRVEIEKASGQPLKRCKFRHSVVTCFNRITLGGLLWLESTDDTFKSEAAFLKSLQDITTDYENYTVDFRVRFIQLLSSKYGIKISNEVFKKAEYLAMKELYWNEEASLNTILEVDTLGY</sequence>
<feature type="compositionally biased region" description="Basic residues" evidence="1">
    <location>
        <begin position="1"/>
        <end position="11"/>
    </location>
</feature>
<dbReference type="RefSeq" id="WP_017031829.1">
    <property type="nucleotide sequence ID" value="NZ_MCTH01000701.1"/>
</dbReference>
<organism evidence="2 3">
    <name type="scientific">Vibrio breoganii</name>
    <dbReference type="NCBI Taxonomy" id="553239"/>
    <lineage>
        <taxon>Bacteria</taxon>
        <taxon>Pseudomonadati</taxon>
        <taxon>Pseudomonadota</taxon>
        <taxon>Gammaproteobacteria</taxon>
        <taxon>Vibrionales</taxon>
        <taxon>Vibrionaceae</taxon>
        <taxon>Vibrio</taxon>
    </lineage>
</organism>
<evidence type="ECO:0000256" key="1">
    <source>
        <dbReference type="SAM" id="MobiDB-lite"/>
    </source>
</evidence>
<evidence type="ECO:0000313" key="3">
    <source>
        <dbReference type="Proteomes" id="UP000235611"/>
    </source>
</evidence>
<gene>
    <name evidence="2" type="ORF">BCS93_12700</name>
</gene>
<evidence type="ECO:0000313" key="2">
    <source>
        <dbReference type="EMBL" id="PMP09316.1"/>
    </source>
</evidence>
<dbReference type="EMBL" id="MDBO01000085">
    <property type="protein sequence ID" value="PMP09316.1"/>
    <property type="molecule type" value="Genomic_DNA"/>
</dbReference>
<reference evidence="3" key="1">
    <citation type="submission" date="2016-07" db="EMBL/GenBank/DDBJ databases">
        <title>Nontailed viruses are major unrecognized killers of bacteria in the ocean.</title>
        <authorList>
            <person name="Kauffman K."/>
            <person name="Hussain F."/>
            <person name="Yang J."/>
            <person name="Arevalo P."/>
            <person name="Brown J."/>
            <person name="Cutler M."/>
            <person name="Kelly L."/>
            <person name="Polz M.F."/>
        </authorList>
    </citation>
    <scope>NUCLEOTIDE SEQUENCE [LARGE SCALE GENOMIC DNA]</scope>
    <source>
        <strain evidence="3">10N.222.49.A5</strain>
    </source>
</reference>
<name>A0AAP8MVK6_9VIBR</name>
<feature type="region of interest" description="Disordered" evidence="1">
    <location>
        <begin position="1"/>
        <end position="21"/>
    </location>
</feature>